<evidence type="ECO:0000313" key="9">
    <source>
        <dbReference type="EMBL" id="OGG44474.1"/>
    </source>
</evidence>
<accession>A0A1F6C5N6</accession>
<evidence type="ECO:0000256" key="6">
    <source>
        <dbReference type="ARBA" id="ARBA00023196"/>
    </source>
</evidence>
<evidence type="ECO:0000256" key="7">
    <source>
        <dbReference type="ARBA" id="ARBA00023310"/>
    </source>
</evidence>
<proteinExistence type="inferred from homology"/>
<dbReference type="GO" id="GO:0012505">
    <property type="term" value="C:endomembrane system"/>
    <property type="evidence" value="ECO:0007669"/>
    <property type="project" value="UniProtKB-SubCell"/>
</dbReference>
<protein>
    <recommendedName>
        <fullName evidence="8">ATP synthase F1 complex delta/epsilon subunit N-terminal domain-containing protein</fullName>
    </recommendedName>
</protein>
<comment type="caution">
    <text evidence="9">The sequence shown here is derived from an EMBL/GenBank/DDBJ whole genome shotgun (WGS) entry which is preliminary data.</text>
</comment>
<evidence type="ECO:0000256" key="2">
    <source>
        <dbReference type="ARBA" id="ARBA00005712"/>
    </source>
</evidence>
<feature type="domain" description="ATP synthase F1 complex delta/epsilon subunit N-terminal" evidence="8">
    <location>
        <begin position="1"/>
        <end position="71"/>
    </location>
</feature>
<evidence type="ECO:0000256" key="3">
    <source>
        <dbReference type="ARBA" id="ARBA00022448"/>
    </source>
</evidence>
<keyword evidence="4" id="KW-0406">Ion transport</keyword>
<dbReference type="EMBL" id="MFKP01000008">
    <property type="protein sequence ID" value="OGG44474.1"/>
    <property type="molecule type" value="Genomic_DNA"/>
</dbReference>
<comment type="similarity">
    <text evidence="2">Belongs to the ATPase epsilon chain family.</text>
</comment>
<sequence>MNVRVLTPDQTLFSGPVETVYVPAENGEVGILENHAPYAAALGQGIIELHREGKKREIPVTEGVLEVKENGEVVIFV</sequence>
<dbReference type="PANTHER" id="PTHR13822">
    <property type="entry name" value="ATP SYNTHASE DELTA/EPSILON CHAIN"/>
    <property type="match status" value="1"/>
</dbReference>
<gene>
    <name evidence="9" type="ORF">A2841_00130</name>
</gene>
<dbReference type="CDD" id="cd12152">
    <property type="entry name" value="F1-ATPase_delta"/>
    <property type="match status" value="1"/>
</dbReference>
<dbReference type="GO" id="GO:0046933">
    <property type="term" value="F:proton-transporting ATP synthase activity, rotational mechanism"/>
    <property type="evidence" value="ECO:0007669"/>
    <property type="project" value="InterPro"/>
</dbReference>
<keyword evidence="5" id="KW-0472">Membrane</keyword>
<evidence type="ECO:0000256" key="1">
    <source>
        <dbReference type="ARBA" id="ARBA00004184"/>
    </source>
</evidence>
<dbReference type="InterPro" id="IPR001469">
    <property type="entry name" value="ATP_synth_F1_dsu/esu"/>
</dbReference>
<dbReference type="Pfam" id="PF02823">
    <property type="entry name" value="ATP-synt_DE_N"/>
    <property type="match status" value="1"/>
</dbReference>
<dbReference type="PANTHER" id="PTHR13822:SF10">
    <property type="entry name" value="ATP SYNTHASE EPSILON CHAIN, CHLOROPLASTIC"/>
    <property type="match status" value="1"/>
</dbReference>
<comment type="subcellular location">
    <subcellularLocation>
        <location evidence="1">Endomembrane system</location>
        <topology evidence="1">Peripheral membrane protein</topology>
    </subcellularLocation>
</comment>
<dbReference type="InterPro" id="IPR020546">
    <property type="entry name" value="ATP_synth_F1_dsu/esu_N"/>
</dbReference>
<dbReference type="InterPro" id="IPR036771">
    <property type="entry name" value="ATPsynth_dsu/esu_N"/>
</dbReference>
<name>A0A1F6C5N6_9BACT</name>
<dbReference type="GO" id="GO:0045259">
    <property type="term" value="C:proton-transporting ATP synthase complex"/>
    <property type="evidence" value="ECO:0007669"/>
    <property type="project" value="UniProtKB-KW"/>
</dbReference>
<dbReference type="Proteomes" id="UP000178249">
    <property type="component" value="Unassembled WGS sequence"/>
</dbReference>
<dbReference type="Gene3D" id="2.60.15.10">
    <property type="entry name" value="F0F1 ATP synthase delta/epsilon subunit, N-terminal"/>
    <property type="match status" value="1"/>
</dbReference>
<evidence type="ECO:0000259" key="8">
    <source>
        <dbReference type="Pfam" id="PF02823"/>
    </source>
</evidence>
<keyword evidence="6" id="KW-0139">CF(1)</keyword>
<keyword evidence="3" id="KW-0813">Transport</keyword>
<evidence type="ECO:0000256" key="5">
    <source>
        <dbReference type="ARBA" id="ARBA00023136"/>
    </source>
</evidence>
<reference evidence="9 10" key="1">
    <citation type="journal article" date="2016" name="Nat. Commun.">
        <title>Thousands of microbial genomes shed light on interconnected biogeochemical processes in an aquifer system.</title>
        <authorList>
            <person name="Anantharaman K."/>
            <person name="Brown C.T."/>
            <person name="Hug L.A."/>
            <person name="Sharon I."/>
            <person name="Castelle C.J."/>
            <person name="Probst A.J."/>
            <person name="Thomas B.C."/>
            <person name="Singh A."/>
            <person name="Wilkins M.J."/>
            <person name="Karaoz U."/>
            <person name="Brodie E.L."/>
            <person name="Williams K.H."/>
            <person name="Hubbard S.S."/>
            <person name="Banfield J.F."/>
        </authorList>
    </citation>
    <scope>NUCLEOTIDE SEQUENCE [LARGE SCALE GENOMIC DNA]</scope>
</reference>
<dbReference type="SUPFAM" id="SSF51344">
    <property type="entry name" value="Epsilon subunit of F1F0-ATP synthase N-terminal domain"/>
    <property type="match status" value="1"/>
</dbReference>
<organism evidence="9 10">
    <name type="scientific">Candidatus Kaiserbacteria bacterium RIFCSPHIGHO2_01_FULL_48_10</name>
    <dbReference type="NCBI Taxonomy" id="1798476"/>
    <lineage>
        <taxon>Bacteria</taxon>
        <taxon>Candidatus Kaiseribacteriota</taxon>
    </lineage>
</organism>
<evidence type="ECO:0000313" key="10">
    <source>
        <dbReference type="Proteomes" id="UP000178249"/>
    </source>
</evidence>
<evidence type="ECO:0000256" key="4">
    <source>
        <dbReference type="ARBA" id="ARBA00023065"/>
    </source>
</evidence>
<dbReference type="AlphaFoldDB" id="A0A1F6C5N6"/>
<keyword evidence="7" id="KW-0066">ATP synthesis</keyword>